<accession>A0A9P1G8G7</accession>
<feature type="region of interest" description="Disordered" evidence="1">
    <location>
        <begin position="56"/>
        <end position="81"/>
    </location>
</feature>
<feature type="compositionally biased region" description="Low complexity" evidence="1">
    <location>
        <begin position="60"/>
        <end position="81"/>
    </location>
</feature>
<comment type="caution">
    <text evidence="2">The sequence shown here is derived from an EMBL/GenBank/DDBJ whole genome shotgun (WGS) entry which is preliminary data.</text>
</comment>
<name>A0A9P1G8G7_9DINO</name>
<proteinExistence type="predicted"/>
<protein>
    <submittedName>
        <fullName evidence="2">Uncharacterized protein</fullName>
    </submittedName>
</protein>
<reference evidence="3" key="2">
    <citation type="submission" date="2024-04" db="EMBL/GenBank/DDBJ databases">
        <authorList>
            <person name="Chen Y."/>
            <person name="Shah S."/>
            <person name="Dougan E. K."/>
            <person name="Thang M."/>
            <person name="Chan C."/>
        </authorList>
    </citation>
    <scope>NUCLEOTIDE SEQUENCE [LARGE SCALE GENOMIC DNA]</scope>
</reference>
<keyword evidence="4" id="KW-1185">Reference proteome</keyword>
<evidence type="ECO:0000256" key="1">
    <source>
        <dbReference type="SAM" id="MobiDB-lite"/>
    </source>
</evidence>
<evidence type="ECO:0000313" key="4">
    <source>
        <dbReference type="Proteomes" id="UP001152797"/>
    </source>
</evidence>
<evidence type="ECO:0000313" key="2">
    <source>
        <dbReference type="EMBL" id="CAI4004840.1"/>
    </source>
</evidence>
<organism evidence="2">
    <name type="scientific">Cladocopium goreaui</name>
    <dbReference type="NCBI Taxonomy" id="2562237"/>
    <lineage>
        <taxon>Eukaryota</taxon>
        <taxon>Sar</taxon>
        <taxon>Alveolata</taxon>
        <taxon>Dinophyceae</taxon>
        <taxon>Suessiales</taxon>
        <taxon>Symbiodiniaceae</taxon>
        <taxon>Cladocopium</taxon>
    </lineage>
</organism>
<dbReference type="EMBL" id="CAMXCT020003509">
    <property type="protein sequence ID" value="CAL1158215.1"/>
    <property type="molecule type" value="Genomic_DNA"/>
</dbReference>
<dbReference type="EMBL" id="CAMXCT030003509">
    <property type="protein sequence ID" value="CAL4792152.1"/>
    <property type="molecule type" value="Genomic_DNA"/>
</dbReference>
<dbReference type="EMBL" id="CAMXCT010003509">
    <property type="protein sequence ID" value="CAI4004840.1"/>
    <property type="molecule type" value="Genomic_DNA"/>
</dbReference>
<gene>
    <name evidence="2" type="ORF">C1SCF055_LOCUS30609</name>
</gene>
<reference evidence="2" key="1">
    <citation type="submission" date="2022-10" db="EMBL/GenBank/DDBJ databases">
        <authorList>
            <person name="Chen Y."/>
            <person name="Dougan E. K."/>
            <person name="Chan C."/>
            <person name="Rhodes N."/>
            <person name="Thang M."/>
        </authorList>
    </citation>
    <scope>NUCLEOTIDE SEQUENCE</scope>
</reference>
<dbReference type="AlphaFoldDB" id="A0A9P1G8G7"/>
<evidence type="ECO:0000313" key="3">
    <source>
        <dbReference type="EMBL" id="CAL1158215.1"/>
    </source>
</evidence>
<dbReference type="OrthoDB" id="419420at2759"/>
<dbReference type="Proteomes" id="UP001152797">
    <property type="component" value="Unassembled WGS sequence"/>
</dbReference>
<sequence>MAPEMEILDEGQFGKRIPVQCHICKKRNGRPAVFDLIDGFTPQVLTQHLNSYQHRQGVASLSQKSSGPSSSSASSANSPSQKVVSHRCPAWCSSFAPAEHKLGQVAETLKTYAKLSGRTTIAHLEKNCLGETLLHDYQFGSNRDEVTIRHRSCTGTVQVTIPSIPADGQPPDHVVCGKCMTLGNDRHVLRTLCRFAQKYYGAFLLRTRLFFPDKVEEELRKIKEVDFYRIGWKTDLDNMMGMSLEELWRAVRSGFYCLPQLRQPAALKDFVATVVKPCMEINPCTWNADVAMNSQKMAERLQNRTLSTVADVELKAACQIANGGLRSNPVFQGLVCALLEITDRKSRGLTTMRNLQLSDAEMDLISEAGISLSLSSGNKKLLKEFGLKFKGVQSNLAKLLSMGLPDPFLSILSDEVLNQNILLVDSLCQRHQDAPRRRLSLAFDKTYCLKSLDVIRGRLGKCWVGSAFEMFAEEQQPGRTGYIPLLDASDEDHEAQEDQGDGVVDGGRVHKADEILEIVIWDPCSTVPGRPRYPVATIPMRYECSGLEMLQVIGQVLEKASNVAHIVCDNHGSHRFIKQLMLGIKTSLPEKTLTDVPFFGQLSYEQMPSSVISNLCFSQPFYKGEAVFALNGPAHLQKNFTGAMRSGKMMYFGDYFVDLQGTLDCGVPPASFCGYDGQSDLLAALLVSPYHYVVEIPASPSEAKIPWCLRGAFLLNLTMAMGQAAATHPALTPVQRTESAMTCFVLIDLLQMLANERAAAAGARKGSFFLHATTCRNQQELCGFVMLACLNIPKGYQYRPHKCTELHLEQWFAHIRSQYISSQVSVRDFLYGSSKKVQAYFQAAKHVKGEPPLPLRESDRPITHEDF</sequence>